<evidence type="ECO:0000256" key="9">
    <source>
        <dbReference type="ARBA" id="ARBA00022989"/>
    </source>
</evidence>
<gene>
    <name evidence="14" type="ORF">PVAP13_3KG392100</name>
</gene>
<reference evidence="14" key="1">
    <citation type="submission" date="2020-05" db="EMBL/GenBank/DDBJ databases">
        <title>WGS assembly of Panicum virgatum.</title>
        <authorList>
            <person name="Lovell J.T."/>
            <person name="Jenkins J."/>
            <person name="Shu S."/>
            <person name="Juenger T.E."/>
            <person name="Schmutz J."/>
        </authorList>
    </citation>
    <scope>NUCLEOTIDE SEQUENCE</scope>
    <source>
        <strain evidence="14">AP13</strain>
    </source>
</reference>
<evidence type="ECO:0000256" key="3">
    <source>
        <dbReference type="ARBA" id="ARBA00022679"/>
    </source>
</evidence>
<dbReference type="EMBL" id="CM029041">
    <property type="protein sequence ID" value="KAG2628224.1"/>
    <property type="molecule type" value="Genomic_DNA"/>
</dbReference>
<proteinExistence type="predicted"/>
<accession>A0A8T0V495</accession>
<evidence type="ECO:0000313" key="15">
    <source>
        <dbReference type="Proteomes" id="UP000823388"/>
    </source>
</evidence>
<evidence type="ECO:0000256" key="2">
    <source>
        <dbReference type="ARBA" id="ARBA00022527"/>
    </source>
</evidence>
<organism evidence="14 15">
    <name type="scientific">Panicum virgatum</name>
    <name type="common">Blackwell switchgrass</name>
    <dbReference type="NCBI Taxonomy" id="38727"/>
    <lineage>
        <taxon>Eukaryota</taxon>
        <taxon>Viridiplantae</taxon>
        <taxon>Streptophyta</taxon>
        <taxon>Embryophyta</taxon>
        <taxon>Tracheophyta</taxon>
        <taxon>Spermatophyta</taxon>
        <taxon>Magnoliopsida</taxon>
        <taxon>Liliopsida</taxon>
        <taxon>Poales</taxon>
        <taxon>Poaceae</taxon>
        <taxon>PACMAD clade</taxon>
        <taxon>Panicoideae</taxon>
        <taxon>Panicodae</taxon>
        <taxon>Paniceae</taxon>
        <taxon>Panicinae</taxon>
        <taxon>Panicum</taxon>
        <taxon>Panicum sect. Hiantes</taxon>
    </lineage>
</organism>
<evidence type="ECO:0000313" key="14">
    <source>
        <dbReference type="EMBL" id="KAG2628224.1"/>
    </source>
</evidence>
<dbReference type="GO" id="GO:0004674">
    <property type="term" value="F:protein serine/threonine kinase activity"/>
    <property type="evidence" value="ECO:0007669"/>
    <property type="project" value="UniProtKB-KW"/>
</dbReference>
<evidence type="ECO:0000256" key="7">
    <source>
        <dbReference type="ARBA" id="ARBA00022777"/>
    </source>
</evidence>
<keyword evidence="4" id="KW-0812">Transmembrane</keyword>
<dbReference type="GO" id="GO:0016020">
    <property type="term" value="C:membrane"/>
    <property type="evidence" value="ECO:0007669"/>
    <property type="project" value="UniProtKB-SubCell"/>
</dbReference>
<feature type="binding site" evidence="12">
    <location>
        <position position="326"/>
    </location>
    <ligand>
        <name>ATP</name>
        <dbReference type="ChEBI" id="CHEBI:30616"/>
    </ligand>
</feature>
<evidence type="ECO:0000256" key="8">
    <source>
        <dbReference type="ARBA" id="ARBA00022840"/>
    </source>
</evidence>
<sequence length="592" mass="64822">MLAAAAAAANVQGGGDCPAGRCGNLNIRRPLGIVEATDSPCGWSGFRVLQILAIFYGNKSLLAADKQIKLEDLANLGYEDRQHFNTSAKIAQPLSISPSNQKLILYNCTKRPASVEGLVETTRRGNGTFARIGGSYNNETSNSSDSFYFLEGCDAIIVPVRGGPGPGKANASNYEELISDGFLLTFQPSPTPAAAVPTLGTPNGTAEDYLGWDLGGMRNGFLLECMEVSSEDCPKCMASEAWNNANTTARIACSSKEKHTLFIQKNTGKKLNIEEILKGYDSLVPKRYKYSELKKIKGSFKDKLGEGGYGMVFEGNLEDGRNIAVKLLKGSKGNGEEFLNEVISIRRTSHVNIVNLLGFCLHGSKRALIYEYMANVAIGIARGLEYLHLGCNTRIIHFDIKPHNILLDEEFCPKIADFGLAKLCHLKDSALSMAEARGTIGFIAPEVFSRGFGVVSTKSYVYSYGMMLLEMVGGRKNIKENTGNSSEAYFPNWIYDRLAKDMQTNEVTSDTEEIARQMAIVGLWCIQTSPGSRPSMSDVIEMLQKDINDLEMPPKPFLSCPSQPCLIMSLVIIYWYLKPREKGTGSMLKRGD</sequence>
<keyword evidence="5" id="KW-0732">Signal</keyword>
<keyword evidence="8 12" id="KW-0067">ATP-binding</keyword>
<evidence type="ECO:0000256" key="10">
    <source>
        <dbReference type="ARBA" id="ARBA00023136"/>
    </source>
</evidence>
<keyword evidence="9" id="KW-1133">Transmembrane helix</keyword>
<evidence type="ECO:0000259" key="13">
    <source>
        <dbReference type="PROSITE" id="PS50011"/>
    </source>
</evidence>
<dbReference type="AlphaFoldDB" id="A0A8T0V495"/>
<comment type="subcellular location">
    <subcellularLocation>
        <location evidence="1">Membrane</location>
        <topology evidence="1">Single-pass type I membrane protein</topology>
    </subcellularLocation>
</comment>
<dbReference type="Proteomes" id="UP000823388">
    <property type="component" value="Chromosome 3K"/>
</dbReference>
<keyword evidence="15" id="KW-1185">Reference proteome</keyword>
<evidence type="ECO:0000256" key="5">
    <source>
        <dbReference type="ARBA" id="ARBA00022729"/>
    </source>
</evidence>
<evidence type="ECO:0000256" key="1">
    <source>
        <dbReference type="ARBA" id="ARBA00004479"/>
    </source>
</evidence>
<dbReference type="InterPro" id="IPR011009">
    <property type="entry name" value="Kinase-like_dom_sf"/>
</dbReference>
<keyword evidence="3" id="KW-0808">Transferase</keyword>
<feature type="domain" description="Protein kinase" evidence="13">
    <location>
        <begin position="298"/>
        <end position="558"/>
    </location>
</feature>
<dbReference type="GO" id="GO:0005524">
    <property type="term" value="F:ATP binding"/>
    <property type="evidence" value="ECO:0007669"/>
    <property type="project" value="UniProtKB-UniRule"/>
</dbReference>
<dbReference type="PROSITE" id="PS00107">
    <property type="entry name" value="PROTEIN_KINASE_ATP"/>
    <property type="match status" value="1"/>
</dbReference>
<keyword evidence="11" id="KW-0325">Glycoprotein</keyword>
<comment type="caution">
    <text evidence="14">The sequence shown here is derived from an EMBL/GenBank/DDBJ whole genome shotgun (WGS) entry which is preliminary data.</text>
</comment>
<keyword evidence="10" id="KW-0472">Membrane</keyword>
<dbReference type="InterPro" id="IPR045874">
    <property type="entry name" value="LRK10/LRL21-25-like"/>
</dbReference>
<dbReference type="PANTHER" id="PTHR27009">
    <property type="entry name" value="RUST RESISTANCE KINASE LR10-RELATED"/>
    <property type="match status" value="1"/>
</dbReference>
<dbReference type="Gene3D" id="3.30.200.20">
    <property type="entry name" value="Phosphorylase Kinase, domain 1"/>
    <property type="match status" value="1"/>
</dbReference>
<keyword evidence="7" id="KW-0418">Kinase</keyword>
<protein>
    <recommendedName>
        <fullName evidence="13">Protein kinase domain-containing protein</fullName>
    </recommendedName>
</protein>
<dbReference type="InterPro" id="IPR017441">
    <property type="entry name" value="Protein_kinase_ATP_BS"/>
</dbReference>
<dbReference type="InterPro" id="IPR000719">
    <property type="entry name" value="Prot_kinase_dom"/>
</dbReference>
<dbReference type="PROSITE" id="PS50011">
    <property type="entry name" value="PROTEIN_KINASE_DOM"/>
    <property type="match status" value="1"/>
</dbReference>
<dbReference type="SUPFAM" id="SSF56112">
    <property type="entry name" value="Protein kinase-like (PK-like)"/>
    <property type="match status" value="1"/>
</dbReference>
<dbReference type="PROSITE" id="PS00108">
    <property type="entry name" value="PROTEIN_KINASE_ST"/>
    <property type="match status" value="1"/>
</dbReference>
<evidence type="ECO:0000256" key="12">
    <source>
        <dbReference type="PROSITE-ProRule" id="PRU10141"/>
    </source>
</evidence>
<dbReference type="FunFam" id="1.10.510.10:FF:000590">
    <property type="entry name" value="PR5-like receptor kinase"/>
    <property type="match status" value="1"/>
</dbReference>
<keyword evidence="2" id="KW-0723">Serine/threonine-protein kinase</keyword>
<dbReference type="Gene3D" id="1.10.510.10">
    <property type="entry name" value="Transferase(Phosphotransferase) domain 1"/>
    <property type="match status" value="1"/>
</dbReference>
<evidence type="ECO:0000256" key="6">
    <source>
        <dbReference type="ARBA" id="ARBA00022741"/>
    </source>
</evidence>
<keyword evidence="6 12" id="KW-0547">Nucleotide-binding</keyword>
<evidence type="ECO:0000256" key="4">
    <source>
        <dbReference type="ARBA" id="ARBA00022692"/>
    </source>
</evidence>
<dbReference type="Pfam" id="PF00069">
    <property type="entry name" value="Pkinase"/>
    <property type="match status" value="1"/>
</dbReference>
<dbReference type="InterPro" id="IPR008271">
    <property type="entry name" value="Ser/Thr_kinase_AS"/>
</dbReference>
<name>A0A8T0V495_PANVG</name>
<evidence type="ECO:0000256" key="11">
    <source>
        <dbReference type="ARBA" id="ARBA00023180"/>
    </source>
</evidence>
<dbReference type="SMART" id="SM00220">
    <property type="entry name" value="S_TKc"/>
    <property type="match status" value="1"/>
</dbReference>